<dbReference type="PANTHER" id="PTHR13360">
    <property type="entry name" value="ACTIVATING SIGNAL COINTEGRATOR 1 COMPLEX SUBUNIT 1"/>
    <property type="match status" value="1"/>
</dbReference>
<dbReference type="InterPro" id="IPR036612">
    <property type="entry name" value="KH_dom_type_1_sf"/>
</dbReference>
<dbReference type="Proteomes" id="UP000095280">
    <property type="component" value="Unplaced"/>
</dbReference>
<dbReference type="Pfam" id="PF10469">
    <property type="entry name" value="AKAP7_NLS"/>
    <property type="match status" value="1"/>
</dbReference>
<dbReference type="InterPro" id="IPR004088">
    <property type="entry name" value="KH_dom_type_1"/>
</dbReference>
<accession>A0A1I8HLH6</accession>
<dbReference type="Pfam" id="PF00013">
    <property type="entry name" value="KH_1"/>
    <property type="match status" value="1"/>
</dbReference>
<dbReference type="InterPro" id="IPR009097">
    <property type="entry name" value="Cyclic_Pdiesterase"/>
</dbReference>
<dbReference type="GO" id="GO:0006355">
    <property type="term" value="P:regulation of DNA-templated transcription"/>
    <property type="evidence" value="ECO:0007669"/>
    <property type="project" value="TreeGrafter"/>
</dbReference>
<dbReference type="SUPFAM" id="SSF54791">
    <property type="entry name" value="Eukaryotic type KH-domain (KH-domain type I)"/>
    <property type="match status" value="1"/>
</dbReference>
<dbReference type="WBParaSite" id="maker-uti_cns_0006844-snap-gene-0.25-mRNA-1">
    <property type="protein sequence ID" value="maker-uti_cns_0006844-snap-gene-0.25-mRNA-1"/>
    <property type="gene ID" value="maker-uti_cns_0006844-snap-gene-0.25"/>
</dbReference>
<feature type="domain" description="K Homology" evidence="2">
    <location>
        <begin position="103"/>
        <end position="172"/>
    </location>
</feature>
<keyword evidence="1" id="KW-0694">RNA-binding</keyword>
<proteinExistence type="predicted"/>
<dbReference type="Gene3D" id="3.90.1140.10">
    <property type="entry name" value="Cyclic phosphodiesterase"/>
    <property type="match status" value="1"/>
</dbReference>
<protein>
    <submittedName>
        <fullName evidence="4">KH domain-containing protein</fullName>
    </submittedName>
</protein>
<dbReference type="GO" id="GO:0003723">
    <property type="term" value="F:RNA binding"/>
    <property type="evidence" value="ECO:0007669"/>
    <property type="project" value="UniProtKB-UniRule"/>
</dbReference>
<dbReference type="InterPro" id="IPR009210">
    <property type="entry name" value="ASCC1"/>
</dbReference>
<name>A0A1I8HLH6_9PLAT</name>
<dbReference type="SMART" id="SM00322">
    <property type="entry name" value="KH"/>
    <property type="match status" value="1"/>
</dbReference>
<evidence type="ECO:0000259" key="2">
    <source>
        <dbReference type="SMART" id="SM00322"/>
    </source>
</evidence>
<dbReference type="InterPro" id="IPR004087">
    <property type="entry name" value="KH_dom"/>
</dbReference>
<keyword evidence="3" id="KW-1185">Reference proteome</keyword>
<dbReference type="Gene3D" id="3.30.1370.10">
    <property type="entry name" value="K Homology domain, type 1"/>
    <property type="match status" value="1"/>
</dbReference>
<evidence type="ECO:0000256" key="1">
    <source>
        <dbReference type="PROSITE-ProRule" id="PRU00117"/>
    </source>
</evidence>
<dbReference type="GO" id="GO:0005634">
    <property type="term" value="C:nucleus"/>
    <property type="evidence" value="ECO:0007669"/>
    <property type="project" value="TreeGrafter"/>
</dbReference>
<dbReference type="InterPro" id="IPR047538">
    <property type="entry name" value="KH-I_ASCC1"/>
</dbReference>
<dbReference type="InterPro" id="IPR019510">
    <property type="entry name" value="AKAP7-like_phosphoesterase"/>
</dbReference>
<dbReference type="CDD" id="cd22419">
    <property type="entry name" value="KH-I_ASCC1"/>
    <property type="match status" value="1"/>
</dbReference>
<evidence type="ECO:0000313" key="4">
    <source>
        <dbReference type="WBParaSite" id="maker-uti_cns_0006844-snap-gene-0.25-mRNA-1"/>
    </source>
</evidence>
<dbReference type="GO" id="GO:0006307">
    <property type="term" value="P:DNA alkylation repair"/>
    <property type="evidence" value="ECO:0007669"/>
    <property type="project" value="InterPro"/>
</dbReference>
<sequence length="395" mass="43399">PKAGMSRATLNPELLWIGAEYCYRLNPLADSSPSNNLSSVNQPRQHQNIRPVGQLESESMPDSCYGDDAAEAATCRVAAAAVKCDEIEEQLSGCQIDSDNRTGRYRLRLPIPSAFHKFLIGRHGDAKRRLEAETGVELIIPRMGDTESPVLALGRTKAQLASAKTRIELLLADARDRLPITHFLSISLAAESVRHRYEQFRDSALKWCGGDRGINDGVFQGAARLHVTCAPLLLLTSQEVARAKRLLDEFGRDRLPELMRVDSGPLTVSLSGLEIMNDDTSDTKVLYAQLCEPTGRLQAIANALADQFQSLARAQPGREGVKLHVTLMNARYAADSSDNRQNRSLSFDAAHLLSKFSNFDFGSCQPDSIQLSKSSSGTSKDSYYACEHRIPILPS</sequence>
<dbReference type="SUPFAM" id="SSF55144">
    <property type="entry name" value="LigT-like"/>
    <property type="match status" value="1"/>
</dbReference>
<evidence type="ECO:0000313" key="3">
    <source>
        <dbReference type="Proteomes" id="UP000095280"/>
    </source>
</evidence>
<dbReference type="PANTHER" id="PTHR13360:SF1">
    <property type="entry name" value="ACTIVATING SIGNAL COINTEGRATOR 1 COMPLEX SUBUNIT 1"/>
    <property type="match status" value="1"/>
</dbReference>
<dbReference type="AlphaFoldDB" id="A0A1I8HLH6"/>
<reference evidence="4" key="1">
    <citation type="submission" date="2016-11" db="UniProtKB">
        <authorList>
            <consortium name="WormBaseParasite"/>
        </authorList>
    </citation>
    <scope>IDENTIFICATION</scope>
</reference>
<dbReference type="PROSITE" id="PS50084">
    <property type="entry name" value="KH_TYPE_1"/>
    <property type="match status" value="1"/>
</dbReference>
<organism evidence="3 4">
    <name type="scientific">Macrostomum lignano</name>
    <dbReference type="NCBI Taxonomy" id="282301"/>
    <lineage>
        <taxon>Eukaryota</taxon>
        <taxon>Metazoa</taxon>
        <taxon>Spiralia</taxon>
        <taxon>Lophotrochozoa</taxon>
        <taxon>Platyhelminthes</taxon>
        <taxon>Rhabditophora</taxon>
        <taxon>Macrostomorpha</taxon>
        <taxon>Macrostomida</taxon>
        <taxon>Macrostomidae</taxon>
        <taxon>Macrostomum</taxon>
    </lineage>
</organism>